<accession>A0A396RY30</accession>
<evidence type="ECO:0000313" key="3">
    <source>
        <dbReference type="Proteomes" id="UP000266693"/>
    </source>
</evidence>
<dbReference type="Pfam" id="PF14352">
    <property type="entry name" value="DUF4402"/>
    <property type="match status" value="1"/>
</dbReference>
<sequence length="174" mass="17874">MGTMWGHRSRRAALACALLSAALGGGQAQAQTETAVAKAITLRPLSIVKLRDLEFGNLIAGPAAGTVTIDADDDSRSTTGGVGAAGGAPQAAQFYTYGGPRQFIYVTRGPLPVLTRAGGGATMNVSQLTLNGATFRYLDDAGILDLRVGGQLNVGANQMAGEYSGSFTITVTYF</sequence>
<feature type="chain" id="PRO_5017433720" evidence="1">
    <location>
        <begin position="31"/>
        <end position="174"/>
    </location>
</feature>
<keyword evidence="1" id="KW-0732">Signal</keyword>
<organism evidence="2 3">
    <name type="scientific">Sphingomonas gilva</name>
    <dbReference type="NCBI Taxonomy" id="2305907"/>
    <lineage>
        <taxon>Bacteria</taxon>
        <taxon>Pseudomonadati</taxon>
        <taxon>Pseudomonadota</taxon>
        <taxon>Alphaproteobacteria</taxon>
        <taxon>Sphingomonadales</taxon>
        <taxon>Sphingomonadaceae</taxon>
        <taxon>Sphingomonas</taxon>
    </lineage>
</organism>
<protein>
    <submittedName>
        <fullName evidence="2">DUF4402 domain-containing protein</fullName>
    </submittedName>
</protein>
<gene>
    <name evidence="2" type="ORF">D1610_00185</name>
</gene>
<evidence type="ECO:0000313" key="2">
    <source>
        <dbReference type="EMBL" id="RHW18631.1"/>
    </source>
</evidence>
<evidence type="ECO:0000256" key="1">
    <source>
        <dbReference type="SAM" id="SignalP"/>
    </source>
</evidence>
<reference evidence="2 3" key="1">
    <citation type="submission" date="2018-08" db="EMBL/GenBank/DDBJ databases">
        <title>The multiple taxonomic identification of Sphingomonas gilva.</title>
        <authorList>
            <person name="Zhu D."/>
            <person name="Zheng S."/>
        </authorList>
    </citation>
    <scope>NUCLEOTIDE SEQUENCE [LARGE SCALE GENOMIC DNA]</scope>
    <source>
        <strain evidence="2 3">ZDH117</strain>
    </source>
</reference>
<name>A0A396RY30_9SPHN</name>
<dbReference type="AlphaFoldDB" id="A0A396RY30"/>
<comment type="caution">
    <text evidence="2">The sequence shown here is derived from an EMBL/GenBank/DDBJ whole genome shotgun (WGS) entry which is preliminary data.</text>
</comment>
<dbReference type="EMBL" id="QWLV01000001">
    <property type="protein sequence ID" value="RHW18631.1"/>
    <property type="molecule type" value="Genomic_DNA"/>
</dbReference>
<proteinExistence type="predicted"/>
<dbReference type="Proteomes" id="UP000266693">
    <property type="component" value="Unassembled WGS sequence"/>
</dbReference>
<dbReference type="InterPro" id="IPR025514">
    <property type="entry name" value="DUF4402"/>
</dbReference>
<keyword evidence="3" id="KW-1185">Reference proteome</keyword>
<feature type="signal peptide" evidence="1">
    <location>
        <begin position="1"/>
        <end position="30"/>
    </location>
</feature>